<dbReference type="InterPro" id="IPR047664">
    <property type="entry name" value="SWEET"/>
</dbReference>
<proteinExistence type="inferred from homology"/>
<feature type="transmembrane region" description="Helical" evidence="13">
    <location>
        <begin position="97"/>
        <end position="115"/>
    </location>
</feature>
<comment type="subcellular location">
    <subcellularLocation>
        <location evidence="1">Cell membrane</location>
        <topology evidence="1">Multi-pass membrane protein</topology>
    </subcellularLocation>
    <subcellularLocation>
        <location evidence="2">Golgi apparatus membrane</location>
        <topology evidence="2">Multi-pass membrane protein</topology>
    </subcellularLocation>
</comment>
<evidence type="ECO:0000313" key="15">
    <source>
        <dbReference type="Proteomes" id="UP001152799"/>
    </source>
</evidence>
<keyword evidence="9" id="KW-0677">Repeat</keyword>
<dbReference type="Pfam" id="PF03083">
    <property type="entry name" value="MtN3_slv"/>
    <property type="match status" value="2"/>
</dbReference>
<evidence type="ECO:0000256" key="2">
    <source>
        <dbReference type="ARBA" id="ARBA00004653"/>
    </source>
</evidence>
<dbReference type="GO" id="GO:0005886">
    <property type="term" value="C:plasma membrane"/>
    <property type="evidence" value="ECO:0007669"/>
    <property type="project" value="UniProtKB-SubCell"/>
</dbReference>
<feature type="transmembrane region" description="Helical" evidence="13">
    <location>
        <begin position="160"/>
        <end position="179"/>
    </location>
</feature>
<evidence type="ECO:0000256" key="9">
    <source>
        <dbReference type="ARBA" id="ARBA00022737"/>
    </source>
</evidence>
<feature type="transmembrane region" description="Helical" evidence="13">
    <location>
        <begin position="58"/>
        <end position="76"/>
    </location>
</feature>
<evidence type="ECO:0000256" key="3">
    <source>
        <dbReference type="ARBA" id="ARBA00007809"/>
    </source>
</evidence>
<accession>A0A9N9QJP6</accession>
<evidence type="ECO:0000256" key="6">
    <source>
        <dbReference type="ARBA" id="ARBA00022475"/>
    </source>
</evidence>
<comment type="similarity">
    <text evidence="3">Belongs to the SWEET sugar transporter family.</text>
</comment>
<feature type="transmembrane region" description="Helical" evidence="13">
    <location>
        <begin position="26"/>
        <end position="46"/>
    </location>
</feature>
<dbReference type="FunFam" id="1.20.1280.290:FF:000004">
    <property type="entry name" value="Sugar transporter SWEET"/>
    <property type="match status" value="1"/>
</dbReference>
<keyword evidence="6" id="KW-1003">Cell membrane</keyword>
<evidence type="ECO:0000256" key="13">
    <source>
        <dbReference type="SAM" id="Phobius"/>
    </source>
</evidence>
<keyword evidence="11" id="KW-0333">Golgi apparatus</keyword>
<name>A0A9N9QJP6_9CUCU</name>
<feature type="transmembrane region" description="Helical" evidence="13">
    <location>
        <begin position="191"/>
        <end position="211"/>
    </location>
</feature>
<evidence type="ECO:0000256" key="8">
    <source>
        <dbReference type="ARBA" id="ARBA00022692"/>
    </source>
</evidence>
<evidence type="ECO:0000256" key="7">
    <source>
        <dbReference type="ARBA" id="ARBA00022597"/>
    </source>
</evidence>
<dbReference type="AlphaFoldDB" id="A0A9N9QJP6"/>
<evidence type="ECO:0000256" key="10">
    <source>
        <dbReference type="ARBA" id="ARBA00022989"/>
    </source>
</evidence>
<evidence type="ECO:0000256" key="11">
    <source>
        <dbReference type="ARBA" id="ARBA00023034"/>
    </source>
</evidence>
<evidence type="ECO:0000256" key="12">
    <source>
        <dbReference type="ARBA" id="ARBA00023136"/>
    </source>
</evidence>
<evidence type="ECO:0000256" key="1">
    <source>
        <dbReference type="ARBA" id="ARBA00004651"/>
    </source>
</evidence>
<sequence length="213" mass="23849">METQIEMLVEMASKTLQPYKDLVTDLAWTVTILHLFAGIIVCINISRHGSTRGFTSTPFIGATAIAILFLQYGLILEQRTLRTMILMSLAADAKNEVLKPIACAVALVAVLLAYVRSDPSDDVEDNVAVRMFGFSLTGLMLFLLGMPLSNLEEIIRRKDASIISFPLTFSNAMVTFFWFLHSVIVRDIFMIVPYGIGFLLCFFQLVLIVLYRP</sequence>
<evidence type="ECO:0000256" key="4">
    <source>
        <dbReference type="ARBA" id="ARBA00021741"/>
    </source>
</evidence>
<keyword evidence="5" id="KW-0813">Transport</keyword>
<gene>
    <name evidence="14" type="ORF">CEUTPL_LOCUS1150</name>
</gene>
<organism evidence="14 15">
    <name type="scientific">Ceutorhynchus assimilis</name>
    <name type="common">cabbage seed weevil</name>
    <dbReference type="NCBI Taxonomy" id="467358"/>
    <lineage>
        <taxon>Eukaryota</taxon>
        <taxon>Metazoa</taxon>
        <taxon>Ecdysozoa</taxon>
        <taxon>Arthropoda</taxon>
        <taxon>Hexapoda</taxon>
        <taxon>Insecta</taxon>
        <taxon>Pterygota</taxon>
        <taxon>Neoptera</taxon>
        <taxon>Endopterygota</taxon>
        <taxon>Coleoptera</taxon>
        <taxon>Polyphaga</taxon>
        <taxon>Cucujiformia</taxon>
        <taxon>Curculionidae</taxon>
        <taxon>Ceutorhynchinae</taxon>
        <taxon>Ceutorhynchus</taxon>
    </lineage>
</organism>
<dbReference type="OrthoDB" id="409725at2759"/>
<dbReference type="Proteomes" id="UP001152799">
    <property type="component" value="Chromosome 1"/>
</dbReference>
<dbReference type="PANTHER" id="PTHR10791">
    <property type="entry name" value="RAG1-ACTIVATING PROTEIN 1"/>
    <property type="match status" value="1"/>
</dbReference>
<keyword evidence="10 13" id="KW-1133">Transmembrane helix</keyword>
<dbReference type="PANTHER" id="PTHR10791:SF5">
    <property type="entry name" value="SUGAR TRANSPORTER SWEET"/>
    <property type="match status" value="1"/>
</dbReference>
<dbReference type="EMBL" id="OU892277">
    <property type="protein sequence ID" value="CAG9760418.1"/>
    <property type="molecule type" value="Genomic_DNA"/>
</dbReference>
<reference evidence="14" key="1">
    <citation type="submission" date="2022-01" db="EMBL/GenBank/DDBJ databases">
        <authorList>
            <person name="King R."/>
        </authorList>
    </citation>
    <scope>NUCLEOTIDE SEQUENCE</scope>
</reference>
<dbReference type="Gene3D" id="1.20.1280.290">
    <property type="match status" value="2"/>
</dbReference>
<keyword evidence="7" id="KW-0762">Sugar transport</keyword>
<keyword evidence="8 13" id="KW-0812">Transmembrane</keyword>
<evidence type="ECO:0000313" key="14">
    <source>
        <dbReference type="EMBL" id="CAG9760418.1"/>
    </source>
</evidence>
<dbReference type="GO" id="GO:0000139">
    <property type="term" value="C:Golgi membrane"/>
    <property type="evidence" value="ECO:0007669"/>
    <property type="project" value="UniProtKB-SubCell"/>
</dbReference>
<evidence type="ECO:0000256" key="5">
    <source>
        <dbReference type="ARBA" id="ARBA00022448"/>
    </source>
</evidence>
<keyword evidence="15" id="KW-1185">Reference proteome</keyword>
<dbReference type="InterPro" id="IPR004316">
    <property type="entry name" value="SWEET_rpt"/>
</dbReference>
<protein>
    <recommendedName>
        <fullName evidence="4">Sugar transporter SWEET1</fullName>
    </recommendedName>
</protein>
<dbReference type="GO" id="GO:0051119">
    <property type="term" value="F:sugar transmembrane transporter activity"/>
    <property type="evidence" value="ECO:0007669"/>
    <property type="project" value="InterPro"/>
</dbReference>
<keyword evidence="12 13" id="KW-0472">Membrane</keyword>
<feature type="transmembrane region" description="Helical" evidence="13">
    <location>
        <begin position="127"/>
        <end position="148"/>
    </location>
</feature>